<evidence type="ECO:0000256" key="1">
    <source>
        <dbReference type="SAM" id="MobiDB-lite"/>
    </source>
</evidence>
<feature type="compositionally biased region" description="Low complexity" evidence="1">
    <location>
        <begin position="37"/>
        <end position="50"/>
    </location>
</feature>
<evidence type="ECO:0000313" key="3">
    <source>
        <dbReference type="EMBL" id="CAK5277853.1"/>
    </source>
</evidence>
<dbReference type="EMBL" id="CAVNYO010000421">
    <property type="protein sequence ID" value="CAK5277853.1"/>
    <property type="molecule type" value="Genomic_DNA"/>
</dbReference>
<protein>
    <submittedName>
        <fullName evidence="2">Uncharacterized protein</fullName>
    </submittedName>
</protein>
<dbReference type="AlphaFoldDB" id="A0AAD2GSM1"/>
<comment type="caution">
    <text evidence="2">The sequence shown here is derived from an EMBL/GenBank/DDBJ whole genome shotgun (WGS) entry which is preliminary data.</text>
</comment>
<accession>A0AAD2GSM1</accession>
<evidence type="ECO:0000313" key="2">
    <source>
        <dbReference type="EMBL" id="CAK5263234.1"/>
    </source>
</evidence>
<evidence type="ECO:0000313" key="4">
    <source>
        <dbReference type="Proteomes" id="UP001295794"/>
    </source>
</evidence>
<reference evidence="2" key="1">
    <citation type="submission" date="2023-11" db="EMBL/GenBank/DDBJ databases">
        <authorList>
            <person name="De Vega J J."/>
            <person name="De Vega J J."/>
        </authorList>
    </citation>
    <scope>NUCLEOTIDE SEQUENCE</scope>
</reference>
<organism evidence="2 4">
    <name type="scientific">Mycena citricolor</name>
    <dbReference type="NCBI Taxonomy" id="2018698"/>
    <lineage>
        <taxon>Eukaryota</taxon>
        <taxon>Fungi</taxon>
        <taxon>Dikarya</taxon>
        <taxon>Basidiomycota</taxon>
        <taxon>Agaricomycotina</taxon>
        <taxon>Agaricomycetes</taxon>
        <taxon>Agaricomycetidae</taxon>
        <taxon>Agaricales</taxon>
        <taxon>Marasmiineae</taxon>
        <taxon>Mycenaceae</taxon>
        <taxon>Mycena</taxon>
    </lineage>
</organism>
<sequence length="204" mass="21403">MSPCPPTHSSALRTAVLFTALPFLRTEPSLKTRGRGSESTSPRASSSSLNSLSFPRLLAGTAEAAATSLPPLRPPNSPRMLPKKPELLFDGAGTLIVLVLRRDCRRRKLSFLDGPALTLALFANRGFSTISSCAGDTGSSSLLFSSAVRSRSSSVIRLGNVRCANGRTGADESCKAWAAGKAIPLELEPSAEGGGRPALLYICC</sequence>
<dbReference type="Proteomes" id="UP001295794">
    <property type="component" value="Unassembled WGS sequence"/>
</dbReference>
<dbReference type="EMBL" id="CAVNYO010000037">
    <property type="protein sequence ID" value="CAK5263234.1"/>
    <property type="molecule type" value="Genomic_DNA"/>
</dbReference>
<feature type="region of interest" description="Disordered" evidence="1">
    <location>
        <begin position="29"/>
        <end position="50"/>
    </location>
</feature>
<proteinExistence type="predicted"/>
<keyword evidence="4" id="KW-1185">Reference proteome</keyword>
<gene>
    <name evidence="2" type="ORF">MYCIT1_LOCUS2571</name>
    <name evidence="3" type="ORF">MYCIT1_LOCUS27004</name>
</gene>
<name>A0AAD2GSM1_9AGAR</name>